<dbReference type="AlphaFoldDB" id="A0A417YUE9"/>
<evidence type="ECO:0000313" key="1">
    <source>
        <dbReference type="EMBL" id="RHW40790.1"/>
    </source>
</evidence>
<name>A0A417YUE9_9BACI</name>
<comment type="caution">
    <text evidence="1">The sequence shown here is derived from an EMBL/GenBank/DDBJ whole genome shotgun (WGS) entry which is preliminary data.</text>
</comment>
<dbReference type="RefSeq" id="WP_118920906.1">
    <property type="nucleotide sequence ID" value="NZ_QWEG01000006.1"/>
</dbReference>
<evidence type="ECO:0000313" key="2">
    <source>
        <dbReference type="Proteomes" id="UP000284416"/>
    </source>
</evidence>
<reference evidence="1 2" key="1">
    <citation type="journal article" date="2017" name="Int. J. Syst. Evol. Microbiol.">
        <title>Bacillus notoginsengisoli sp. nov., a novel bacterium isolated from the rhizosphere of Panax notoginseng.</title>
        <authorList>
            <person name="Zhang M.Y."/>
            <person name="Cheng J."/>
            <person name="Cai Y."/>
            <person name="Zhang T.Y."/>
            <person name="Wu Y.Y."/>
            <person name="Manikprabhu D."/>
            <person name="Li W.J."/>
            <person name="Zhang Y.X."/>
        </authorList>
    </citation>
    <scope>NUCLEOTIDE SEQUENCE [LARGE SCALE GENOMIC DNA]</scope>
    <source>
        <strain evidence="1 2">JCM 30743</strain>
    </source>
</reference>
<sequence length="96" mass="10761">MPLSTRDQASILKDILTNHLDDCCGSVAECEQVERLVKSLMVNTGMNKNVKGILQEIYEYSQHGAQSANLDAHIESHQSQLNNWVNDIDQFSAELD</sequence>
<dbReference type="OrthoDB" id="2968867at2"/>
<proteinExistence type="predicted"/>
<protein>
    <recommendedName>
        <fullName evidence="3">YtzH-like protein</fullName>
    </recommendedName>
</protein>
<dbReference type="Pfam" id="PF14165">
    <property type="entry name" value="YtzH"/>
    <property type="match status" value="1"/>
</dbReference>
<organism evidence="1 2">
    <name type="scientific">Neobacillus notoginsengisoli</name>
    <dbReference type="NCBI Taxonomy" id="1578198"/>
    <lineage>
        <taxon>Bacteria</taxon>
        <taxon>Bacillati</taxon>
        <taxon>Bacillota</taxon>
        <taxon>Bacilli</taxon>
        <taxon>Bacillales</taxon>
        <taxon>Bacillaceae</taxon>
        <taxon>Neobacillus</taxon>
    </lineage>
</organism>
<gene>
    <name evidence="1" type="ORF">D1B31_11420</name>
</gene>
<dbReference type="Proteomes" id="UP000284416">
    <property type="component" value="Unassembled WGS sequence"/>
</dbReference>
<dbReference type="EMBL" id="QWEG01000006">
    <property type="protein sequence ID" value="RHW40790.1"/>
    <property type="molecule type" value="Genomic_DNA"/>
</dbReference>
<accession>A0A417YUE9</accession>
<evidence type="ECO:0008006" key="3">
    <source>
        <dbReference type="Google" id="ProtNLM"/>
    </source>
</evidence>
<keyword evidence="2" id="KW-1185">Reference proteome</keyword>
<dbReference type="InterPro" id="IPR025547">
    <property type="entry name" value="YtzH"/>
</dbReference>